<dbReference type="InterPro" id="IPR011051">
    <property type="entry name" value="RmlC_Cupin_sf"/>
</dbReference>
<sequence>MTTVLVTGSDGLIGWHFRCFLSTLEDVNVTSCNRSQFADDDYLSEAVRNADVIVHFAGMNRGEEDEIYATNVALAERLALSCKSSGNKPHVIYSSSTHIDGPTRYGESKRVAGEILAKNAAETDSTCTNLILPHVFGEHGKPFYNSAVSTFAHQIANGETPSVTGDGQLSLLHTGDVAKIAWKAAQDRYDGDLRPDGTPLKVTELAELLQHLASRYASGTVPNLDNLLHLQMFNTYRSYIPHAKRPVDLTLHSDPRGSLFEAIRSDGQGQTFLSTTKPGITRGNHFHLHKVERFLVVQGKAKIRLRKVLTNETHVFDVDGEVPQAIDIPTLHTHNITNVGDEPLLTLFWSAELFNPDAPDTYFLEVDLPQASNA</sequence>
<dbReference type="Proteomes" id="UP000319817">
    <property type="component" value="Chromosome"/>
</dbReference>
<dbReference type="RefSeq" id="WP_145417642.1">
    <property type="nucleotide sequence ID" value="NZ_CP036526.1"/>
</dbReference>
<dbReference type="InterPro" id="IPR050177">
    <property type="entry name" value="Lipid_A_modif_metabolic_enz"/>
</dbReference>
<dbReference type="AlphaFoldDB" id="A0A517NSK2"/>
<protein>
    <submittedName>
        <fullName evidence="3">NAD dependent epimerase/dehydratase family protein</fullName>
    </submittedName>
</protein>
<dbReference type="Pfam" id="PF01370">
    <property type="entry name" value="Epimerase"/>
    <property type="match status" value="1"/>
</dbReference>
<organism evidence="3 4">
    <name type="scientific">Stieleria marina</name>
    <dbReference type="NCBI Taxonomy" id="1930275"/>
    <lineage>
        <taxon>Bacteria</taxon>
        <taxon>Pseudomonadati</taxon>
        <taxon>Planctomycetota</taxon>
        <taxon>Planctomycetia</taxon>
        <taxon>Pirellulales</taxon>
        <taxon>Pirellulaceae</taxon>
        <taxon>Stieleria</taxon>
    </lineage>
</organism>
<dbReference type="InterPro" id="IPR036291">
    <property type="entry name" value="NAD(P)-bd_dom_sf"/>
</dbReference>
<dbReference type="Gene3D" id="3.40.50.720">
    <property type="entry name" value="NAD(P)-binding Rossmann-like Domain"/>
    <property type="match status" value="1"/>
</dbReference>
<reference evidence="3 4" key="1">
    <citation type="submission" date="2019-02" db="EMBL/GenBank/DDBJ databases">
        <title>Deep-cultivation of Planctomycetes and their phenomic and genomic characterization uncovers novel biology.</title>
        <authorList>
            <person name="Wiegand S."/>
            <person name="Jogler M."/>
            <person name="Boedeker C."/>
            <person name="Pinto D."/>
            <person name="Vollmers J."/>
            <person name="Rivas-Marin E."/>
            <person name="Kohn T."/>
            <person name="Peeters S.H."/>
            <person name="Heuer A."/>
            <person name="Rast P."/>
            <person name="Oberbeckmann S."/>
            <person name="Bunk B."/>
            <person name="Jeske O."/>
            <person name="Meyerdierks A."/>
            <person name="Storesund J.E."/>
            <person name="Kallscheuer N."/>
            <person name="Luecker S."/>
            <person name="Lage O.M."/>
            <person name="Pohl T."/>
            <person name="Merkel B.J."/>
            <person name="Hornburger P."/>
            <person name="Mueller R.-W."/>
            <person name="Bruemmer F."/>
            <person name="Labrenz M."/>
            <person name="Spormann A.M."/>
            <person name="Op den Camp H."/>
            <person name="Overmann J."/>
            <person name="Amann R."/>
            <person name="Jetten M.S.M."/>
            <person name="Mascher T."/>
            <person name="Medema M.H."/>
            <person name="Devos D.P."/>
            <person name="Kaster A.-K."/>
            <person name="Ovreas L."/>
            <person name="Rohde M."/>
            <person name="Galperin M.Y."/>
            <person name="Jogler C."/>
        </authorList>
    </citation>
    <scope>NUCLEOTIDE SEQUENCE [LARGE SCALE GENOMIC DNA]</scope>
    <source>
        <strain evidence="3 4">K23_9</strain>
    </source>
</reference>
<dbReference type="OrthoDB" id="9801056at2"/>
<accession>A0A517NSK2</accession>
<evidence type="ECO:0000259" key="1">
    <source>
        <dbReference type="Pfam" id="PF01370"/>
    </source>
</evidence>
<gene>
    <name evidence="3" type="ORF">K239x_20640</name>
</gene>
<feature type="domain" description="NAD-dependent epimerase/dehydratase" evidence="1">
    <location>
        <begin position="4"/>
        <end position="188"/>
    </location>
</feature>
<dbReference type="CDD" id="cd07007">
    <property type="entry name" value="cupin_CapF-like_C"/>
    <property type="match status" value="1"/>
</dbReference>
<dbReference type="EMBL" id="CP036526">
    <property type="protein sequence ID" value="QDT10110.1"/>
    <property type="molecule type" value="Genomic_DNA"/>
</dbReference>
<name>A0A517NSK2_9BACT</name>
<dbReference type="PANTHER" id="PTHR43245:SF55">
    <property type="entry name" value="NAD(P)-BINDING DOMAIN-CONTAINING PROTEIN"/>
    <property type="match status" value="1"/>
</dbReference>
<evidence type="ECO:0000259" key="2">
    <source>
        <dbReference type="Pfam" id="PF14667"/>
    </source>
</evidence>
<dbReference type="PANTHER" id="PTHR43245">
    <property type="entry name" value="BIFUNCTIONAL POLYMYXIN RESISTANCE PROTEIN ARNA"/>
    <property type="match status" value="1"/>
</dbReference>
<keyword evidence="4" id="KW-1185">Reference proteome</keyword>
<dbReference type="Pfam" id="PF14667">
    <property type="entry name" value="Polysacc_synt_C"/>
    <property type="match status" value="1"/>
</dbReference>
<dbReference type="SUPFAM" id="SSF51182">
    <property type="entry name" value="RmlC-like cupins"/>
    <property type="match status" value="1"/>
</dbReference>
<dbReference type="InterPro" id="IPR001509">
    <property type="entry name" value="Epimerase_deHydtase"/>
</dbReference>
<feature type="domain" description="Capsular polysaccharide assembling protein CapF C-terminal" evidence="2">
    <location>
        <begin position="252"/>
        <end position="362"/>
    </location>
</feature>
<dbReference type="Gene3D" id="2.60.120.10">
    <property type="entry name" value="Jelly Rolls"/>
    <property type="match status" value="1"/>
</dbReference>
<evidence type="ECO:0000313" key="4">
    <source>
        <dbReference type="Proteomes" id="UP000319817"/>
    </source>
</evidence>
<evidence type="ECO:0000313" key="3">
    <source>
        <dbReference type="EMBL" id="QDT10110.1"/>
    </source>
</evidence>
<dbReference type="InterPro" id="IPR029303">
    <property type="entry name" value="CapF_C"/>
</dbReference>
<dbReference type="SUPFAM" id="SSF51735">
    <property type="entry name" value="NAD(P)-binding Rossmann-fold domains"/>
    <property type="match status" value="1"/>
</dbReference>
<proteinExistence type="predicted"/>
<dbReference type="InterPro" id="IPR014710">
    <property type="entry name" value="RmlC-like_jellyroll"/>
</dbReference>